<dbReference type="AlphaFoldDB" id="A0A6B9Z816"/>
<organism evidence="1 2">
    <name type="scientific">Chitinophaga agri</name>
    <dbReference type="NCBI Taxonomy" id="2703787"/>
    <lineage>
        <taxon>Bacteria</taxon>
        <taxon>Pseudomonadati</taxon>
        <taxon>Bacteroidota</taxon>
        <taxon>Chitinophagia</taxon>
        <taxon>Chitinophagales</taxon>
        <taxon>Chitinophagaceae</taxon>
        <taxon>Chitinophaga</taxon>
    </lineage>
</organism>
<dbReference type="EMBL" id="CP048113">
    <property type="protein sequence ID" value="QHS58137.1"/>
    <property type="molecule type" value="Genomic_DNA"/>
</dbReference>
<protein>
    <submittedName>
        <fullName evidence="1">Uncharacterized protein</fullName>
    </submittedName>
</protein>
<reference evidence="1 2" key="1">
    <citation type="submission" date="2020-01" db="EMBL/GenBank/DDBJ databases">
        <title>Complete genome sequence of Chitinophaga sp. H33E-04 isolated from quinoa roots.</title>
        <authorList>
            <person name="Weon H.-Y."/>
            <person name="Lee S.A."/>
        </authorList>
    </citation>
    <scope>NUCLEOTIDE SEQUENCE [LARGE SCALE GENOMIC DNA]</scope>
    <source>
        <strain evidence="1 2">H33E-04</strain>
    </source>
</reference>
<dbReference type="KEGG" id="chih:GWR21_00560"/>
<proteinExistence type="predicted"/>
<evidence type="ECO:0000313" key="1">
    <source>
        <dbReference type="EMBL" id="QHS58137.1"/>
    </source>
</evidence>
<dbReference type="Proteomes" id="UP000476411">
    <property type="component" value="Chromosome"/>
</dbReference>
<name>A0A6B9Z816_9BACT</name>
<evidence type="ECO:0000313" key="2">
    <source>
        <dbReference type="Proteomes" id="UP000476411"/>
    </source>
</evidence>
<sequence length="148" mass="17235">MMTTDEIIQALQAFQPAERSDDDNVSYFYDLMEALKQNADKEKAIEPIFRLIEKYPHIDYGSPGPLVHTLESFHEYYHDALIASLDRRPTPLTVWMLNRLTNADQDYLEHKMLTEKMHALLQHPELDELTKGAIEDFTEFQDHPGEDA</sequence>
<dbReference type="RefSeq" id="WP_162329842.1">
    <property type="nucleotide sequence ID" value="NZ_CP048113.1"/>
</dbReference>
<accession>A0A6B9Z816</accession>
<keyword evidence="2" id="KW-1185">Reference proteome</keyword>
<gene>
    <name evidence="1" type="ORF">GWR21_00560</name>
</gene>